<dbReference type="AlphaFoldDB" id="A0AAV6TSU1"/>
<comment type="caution">
    <text evidence="1">The sequence shown here is derived from an EMBL/GenBank/DDBJ whole genome shotgun (WGS) entry which is preliminary data.</text>
</comment>
<dbReference type="EMBL" id="JAFNEN010001204">
    <property type="protein sequence ID" value="KAG8174481.1"/>
    <property type="molecule type" value="Genomic_DNA"/>
</dbReference>
<name>A0AAV6TSU1_9ARAC</name>
<organism evidence="1 2">
    <name type="scientific">Oedothorax gibbosus</name>
    <dbReference type="NCBI Taxonomy" id="931172"/>
    <lineage>
        <taxon>Eukaryota</taxon>
        <taxon>Metazoa</taxon>
        <taxon>Ecdysozoa</taxon>
        <taxon>Arthropoda</taxon>
        <taxon>Chelicerata</taxon>
        <taxon>Arachnida</taxon>
        <taxon>Araneae</taxon>
        <taxon>Araneomorphae</taxon>
        <taxon>Entelegynae</taxon>
        <taxon>Araneoidea</taxon>
        <taxon>Linyphiidae</taxon>
        <taxon>Erigoninae</taxon>
        <taxon>Oedothorax</taxon>
    </lineage>
</organism>
<reference evidence="1 2" key="1">
    <citation type="journal article" date="2022" name="Nat. Ecol. Evol.">
        <title>A masculinizing supergene underlies an exaggerated male reproductive morph in a spider.</title>
        <authorList>
            <person name="Hendrickx F."/>
            <person name="De Corte Z."/>
            <person name="Sonet G."/>
            <person name="Van Belleghem S.M."/>
            <person name="Kostlbacher S."/>
            <person name="Vangestel C."/>
        </authorList>
    </citation>
    <scope>NUCLEOTIDE SEQUENCE [LARGE SCALE GENOMIC DNA]</scope>
    <source>
        <strain evidence="1">W744_W776</strain>
    </source>
</reference>
<gene>
    <name evidence="1" type="ORF">JTE90_015753</name>
</gene>
<evidence type="ECO:0000313" key="2">
    <source>
        <dbReference type="Proteomes" id="UP000827092"/>
    </source>
</evidence>
<dbReference type="Proteomes" id="UP000827092">
    <property type="component" value="Unassembled WGS sequence"/>
</dbReference>
<protein>
    <submittedName>
        <fullName evidence="1">Uncharacterized protein</fullName>
    </submittedName>
</protein>
<keyword evidence="2" id="KW-1185">Reference proteome</keyword>
<sequence length="78" mass="9153">MCAKKKRKTAVVQLSCEENFTTELLYFSQYMKMVGMISWMQRFAYNSLHCSKKRRVNITSSRGKRKTVAVHPKGMFPK</sequence>
<evidence type="ECO:0000313" key="1">
    <source>
        <dbReference type="EMBL" id="KAG8174481.1"/>
    </source>
</evidence>
<accession>A0AAV6TSU1</accession>
<proteinExistence type="predicted"/>